<reference evidence="6 7" key="1">
    <citation type="submission" date="2022-04" db="EMBL/GenBank/DDBJ databases">
        <title>Genome sequence of soybean root-associated Caulobacter segnis RL271.</title>
        <authorList>
            <person name="Longley R."/>
            <person name="Bonito G."/>
            <person name="Trigodet F."/>
            <person name="Crosson S."/>
            <person name="Fiebig A."/>
        </authorList>
    </citation>
    <scope>NUCLEOTIDE SEQUENCE [LARGE SCALE GENOMIC DNA]</scope>
    <source>
        <strain evidence="6 7">RL271</strain>
    </source>
</reference>
<evidence type="ECO:0000256" key="4">
    <source>
        <dbReference type="ARBA" id="ARBA00023163"/>
    </source>
</evidence>
<keyword evidence="2" id="KW-0805">Transcription regulation</keyword>
<dbReference type="InterPro" id="IPR000847">
    <property type="entry name" value="LysR_HTH_N"/>
</dbReference>
<keyword evidence="7" id="KW-1185">Reference proteome</keyword>
<evidence type="ECO:0000259" key="5">
    <source>
        <dbReference type="PROSITE" id="PS50931"/>
    </source>
</evidence>
<dbReference type="Pfam" id="PF00126">
    <property type="entry name" value="HTH_1"/>
    <property type="match status" value="1"/>
</dbReference>
<dbReference type="InterPro" id="IPR005119">
    <property type="entry name" value="LysR_subst-bd"/>
</dbReference>
<dbReference type="Gene3D" id="3.40.190.10">
    <property type="entry name" value="Periplasmic binding protein-like II"/>
    <property type="match status" value="2"/>
</dbReference>
<dbReference type="InterPro" id="IPR036388">
    <property type="entry name" value="WH-like_DNA-bd_sf"/>
</dbReference>
<gene>
    <name evidence="6" type="ORF">MZV50_23605</name>
</gene>
<keyword evidence="4" id="KW-0804">Transcription</keyword>
<evidence type="ECO:0000256" key="3">
    <source>
        <dbReference type="ARBA" id="ARBA00023125"/>
    </source>
</evidence>
<proteinExistence type="inferred from homology"/>
<feature type="domain" description="HTH lysR-type" evidence="5">
    <location>
        <begin position="22"/>
        <end position="79"/>
    </location>
</feature>
<dbReference type="Gene3D" id="1.10.10.10">
    <property type="entry name" value="Winged helix-like DNA-binding domain superfamily/Winged helix DNA-binding domain"/>
    <property type="match status" value="1"/>
</dbReference>
<dbReference type="InterPro" id="IPR058163">
    <property type="entry name" value="LysR-type_TF_proteobact-type"/>
</dbReference>
<evidence type="ECO:0000256" key="1">
    <source>
        <dbReference type="ARBA" id="ARBA00009437"/>
    </source>
</evidence>
<dbReference type="InterPro" id="IPR036390">
    <property type="entry name" value="WH_DNA-bd_sf"/>
</dbReference>
<evidence type="ECO:0000256" key="2">
    <source>
        <dbReference type="ARBA" id="ARBA00023015"/>
    </source>
</evidence>
<evidence type="ECO:0000313" key="7">
    <source>
        <dbReference type="Proteomes" id="UP001057520"/>
    </source>
</evidence>
<protein>
    <submittedName>
        <fullName evidence="6">LysR substrate-binding domain-containing protein</fullName>
    </submittedName>
</protein>
<dbReference type="SUPFAM" id="SSF53850">
    <property type="entry name" value="Periplasmic binding protein-like II"/>
    <property type="match status" value="1"/>
</dbReference>
<dbReference type="PROSITE" id="PS50931">
    <property type="entry name" value="HTH_LYSR"/>
    <property type="match status" value="1"/>
</dbReference>
<accession>A0ABY4ZU93</accession>
<dbReference type="SUPFAM" id="SSF46785">
    <property type="entry name" value="Winged helix' DNA-binding domain"/>
    <property type="match status" value="1"/>
</dbReference>
<dbReference type="EMBL" id="CP096040">
    <property type="protein sequence ID" value="USQ95496.1"/>
    <property type="molecule type" value="Genomic_DNA"/>
</dbReference>
<dbReference type="PANTHER" id="PTHR30537">
    <property type="entry name" value="HTH-TYPE TRANSCRIPTIONAL REGULATOR"/>
    <property type="match status" value="1"/>
</dbReference>
<keyword evidence="3" id="KW-0238">DNA-binding</keyword>
<dbReference type="Proteomes" id="UP001057520">
    <property type="component" value="Chromosome"/>
</dbReference>
<dbReference type="PANTHER" id="PTHR30537:SF79">
    <property type="entry name" value="TRANSCRIPTIONAL REGULATOR-RELATED"/>
    <property type="match status" value="1"/>
</dbReference>
<sequence>MPSRVTAPQDPALAFWNRRATPPFTALRAFAAVGEFGGIRRAAAVLELDHAAVSRHLRSLEVWAGVPLIERGVGGGKLTPEGAKFHARITTALNEIAAASAELVNGPNERTLQLSCIPGLASNWLLARLADFRQSHPEIQLILRPSDTAPDFTRRDMDGDIRYVIDAAPNKPPAGEVETVQLARPPVLAVASPARLEALGDPRTPADLLHGPLLHEENARQWTAWFAANGVTQDQELAGHKLWHAHLAVDAARRGEGLALANAFLVGDDFKVGRLVDVGARVGAQPIVMGAYVFCARRDRWRTPALLAFRRWLVKEAAEEAARWSQ</sequence>
<name>A0ABY4ZU93_9CAUL</name>
<organism evidence="6 7">
    <name type="scientific">Caulobacter segnis</name>
    <dbReference type="NCBI Taxonomy" id="88688"/>
    <lineage>
        <taxon>Bacteria</taxon>
        <taxon>Pseudomonadati</taxon>
        <taxon>Pseudomonadota</taxon>
        <taxon>Alphaproteobacteria</taxon>
        <taxon>Caulobacterales</taxon>
        <taxon>Caulobacteraceae</taxon>
        <taxon>Caulobacter</taxon>
    </lineage>
</organism>
<dbReference type="Pfam" id="PF03466">
    <property type="entry name" value="LysR_substrate"/>
    <property type="match status" value="1"/>
</dbReference>
<evidence type="ECO:0000313" key="6">
    <source>
        <dbReference type="EMBL" id="USQ95496.1"/>
    </source>
</evidence>
<comment type="similarity">
    <text evidence="1">Belongs to the LysR transcriptional regulatory family.</text>
</comment>